<sequence>MQGVKLSLFYSSTSSAALSKTLSLLSPIPIPIPKTSFPLLSNSSLPFPSSLQTLSSPPHFTFLKHQSTTTATKPEPEPGPGRRGIRRRGYRRRRARGRSQKRCSRLLFLLIAPVNNRGRAQCSDPTRSKAEQA</sequence>
<organism evidence="2 3">
    <name type="scientific">Castanea mollissima</name>
    <name type="common">Chinese chestnut</name>
    <dbReference type="NCBI Taxonomy" id="60419"/>
    <lineage>
        <taxon>Eukaryota</taxon>
        <taxon>Viridiplantae</taxon>
        <taxon>Streptophyta</taxon>
        <taxon>Embryophyta</taxon>
        <taxon>Tracheophyta</taxon>
        <taxon>Spermatophyta</taxon>
        <taxon>Magnoliopsida</taxon>
        <taxon>eudicotyledons</taxon>
        <taxon>Gunneridae</taxon>
        <taxon>Pentapetalae</taxon>
        <taxon>rosids</taxon>
        <taxon>fabids</taxon>
        <taxon>Fagales</taxon>
        <taxon>Fagaceae</taxon>
        <taxon>Castanea</taxon>
    </lineage>
</organism>
<accession>A0A8J4Q3Q1</accession>
<protein>
    <submittedName>
        <fullName evidence="2">Uncharacterized protein</fullName>
    </submittedName>
</protein>
<dbReference type="Proteomes" id="UP000737018">
    <property type="component" value="Unassembled WGS sequence"/>
</dbReference>
<proteinExistence type="predicted"/>
<feature type="compositionally biased region" description="Basic residues" evidence="1">
    <location>
        <begin position="83"/>
        <end position="101"/>
    </location>
</feature>
<dbReference type="AlphaFoldDB" id="A0A8J4Q3Q1"/>
<comment type="caution">
    <text evidence="2">The sequence shown here is derived from an EMBL/GenBank/DDBJ whole genome shotgun (WGS) entry which is preliminary data.</text>
</comment>
<evidence type="ECO:0000313" key="3">
    <source>
        <dbReference type="Proteomes" id="UP000737018"/>
    </source>
</evidence>
<keyword evidence="3" id="KW-1185">Reference proteome</keyword>
<gene>
    <name evidence="2" type="ORF">CMV_030767</name>
</gene>
<feature type="region of interest" description="Disordered" evidence="1">
    <location>
        <begin position="66"/>
        <end position="101"/>
    </location>
</feature>
<name>A0A8J4Q3Q1_9ROSI</name>
<evidence type="ECO:0000256" key="1">
    <source>
        <dbReference type="SAM" id="MobiDB-lite"/>
    </source>
</evidence>
<reference evidence="2" key="1">
    <citation type="submission" date="2020-03" db="EMBL/GenBank/DDBJ databases">
        <title>Castanea mollissima Vanexum genome sequencing.</title>
        <authorList>
            <person name="Staton M."/>
        </authorList>
    </citation>
    <scope>NUCLEOTIDE SEQUENCE</scope>
    <source>
        <tissue evidence="2">Leaf</tissue>
    </source>
</reference>
<dbReference type="EMBL" id="JRKL02013710">
    <property type="protein sequence ID" value="KAF3942587.1"/>
    <property type="molecule type" value="Genomic_DNA"/>
</dbReference>
<evidence type="ECO:0000313" key="2">
    <source>
        <dbReference type="EMBL" id="KAF3942587.1"/>
    </source>
</evidence>